<keyword evidence="4 7" id="KW-1133">Transmembrane helix</keyword>
<gene>
    <name evidence="8" type="ORF">PCOL08062_LOCUS9242</name>
</gene>
<protein>
    <submittedName>
        <fullName evidence="8">Uncharacterized protein</fullName>
    </submittedName>
</protein>
<feature type="transmembrane region" description="Helical" evidence="7">
    <location>
        <begin position="82"/>
        <end position="102"/>
    </location>
</feature>
<organism evidence="8">
    <name type="scientific">Prasinoderma coloniale</name>
    <dbReference type="NCBI Taxonomy" id="156133"/>
    <lineage>
        <taxon>Eukaryota</taxon>
        <taxon>Viridiplantae</taxon>
        <taxon>Prasinodermophyta</taxon>
        <taxon>Prasinodermophyceae</taxon>
        <taxon>Prasinodermales</taxon>
        <taxon>Prasinodermaceae</taxon>
        <taxon>Prasinoderma</taxon>
    </lineage>
</organism>
<dbReference type="InterPro" id="IPR006876">
    <property type="entry name" value="LMBR1-like_membr_prot"/>
</dbReference>
<sequence>MVVGTQLGYFALAAPALVLSALALVRYFAAPHVPLDGQLDALVSYAGALSVLVLVPADVWSALNRPDRAAVPDSGDRKVLGILWYVAYFFCFAAMFTTLPMHAEYLNRGERFWWQRAYQAIRVNLLFYAVCVVIGVVGFAALIIQGTLDLEGIVGFATGASNAFGLFLSLFLMGYGLVEIPKKAWRSANYAMRERLATHLVGVRAEELVKTHTELVTCVLITRHLKTYMRHGPGADHLLEVSDEAERDIEECGLSDAASRAMTMNDSYDDEDYDDDVGMARLHKRLKAARVAYSRALVRLPRAVKRALDMADRRAGQANGSWGARYEYTLPRAGRCSPDWCRQLEWAWKCRLQPVCARLGALALALLSATVVYSQVTLAAGCAQPNFSLFSAIVHYNQECDKPVWTPLLDALVLLPLTYICLSTLYGLFKVQIFSTYVLTKGASDGYSMLTCALLMCRLSSPIAYNFLRITCVDDGRCARFFEDACSAALTDDACAAAGTIEGQPGTVCTWDAANQTQPCFLPQNVADSWQTVFYENIGQQIDKAPLVGKDLNQYVPALLLLHVFLLVIGLYDRLCGICSPTQRFRFSHEDDAHEDRFMVQGRHTLREVRANLAEGAPWLAGLAGTGTAGGAAGAGMAGSGAGTPQATRPPPAQPSMSPARVDRHGSGGTGRSWQETKDRLASAAGRATAGERVEYKHARRGSSSGAGGGGGYVQMSPRGDVAGRSSVGGSGAAGVAAVTKSGRALDRLFGGPAGSSGRSPGR</sequence>
<feature type="transmembrane region" description="Helical" evidence="7">
    <location>
        <begin position="156"/>
        <end position="178"/>
    </location>
</feature>
<feature type="region of interest" description="Disordered" evidence="6">
    <location>
        <begin position="631"/>
        <end position="763"/>
    </location>
</feature>
<feature type="compositionally biased region" description="Gly residues" evidence="6">
    <location>
        <begin position="631"/>
        <end position="642"/>
    </location>
</feature>
<evidence type="ECO:0000256" key="7">
    <source>
        <dbReference type="SAM" id="Phobius"/>
    </source>
</evidence>
<evidence type="ECO:0000256" key="2">
    <source>
        <dbReference type="ARBA" id="ARBA00010487"/>
    </source>
</evidence>
<proteinExistence type="inferred from homology"/>
<feature type="transmembrane region" description="Helical" evidence="7">
    <location>
        <begin position="6"/>
        <end position="29"/>
    </location>
</feature>
<dbReference type="GO" id="GO:0016020">
    <property type="term" value="C:membrane"/>
    <property type="evidence" value="ECO:0007669"/>
    <property type="project" value="UniProtKB-SubCell"/>
</dbReference>
<dbReference type="InterPro" id="IPR051584">
    <property type="entry name" value="GPCR-associated_LMBR1"/>
</dbReference>
<comment type="subcellular location">
    <subcellularLocation>
        <location evidence="1">Membrane</location>
        <topology evidence="1">Multi-pass membrane protein</topology>
    </subcellularLocation>
</comment>
<evidence type="ECO:0000256" key="3">
    <source>
        <dbReference type="ARBA" id="ARBA00022692"/>
    </source>
</evidence>
<evidence type="ECO:0000256" key="6">
    <source>
        <dbReference type="SAM" id="MobiDB-lite"/>
    </source>
</evidence>
<feature type="transmembrane region" description="Helical" evidence="7">
    <location>
        <begin position="359"/>
        <end position="380"/>
    </location>
</feature>
<dbReference type="PANTHER" id="PTHR21355:SF0">
    <property type="entry name" value="G-PROTEIN COUPLED RECEPTOR-ASSOCIATED PROTEIN LMBRD2"/>
    <property type="match status" value="1"/>
</dbReference>
<feature type="transmembrane region" description="Helical" evidence="7">
    <location>
        <begin position="555"/>
        <end position="572"/>
    </location>
</feature>
<evidence type="ECO:0000256" key="1">
    <source>
        <dbReference type="ARBA" id="ARBA00004141"/>
    </source>
</evidence>
<dbReference type="AlphaFoldDB" id="A0A7R9TUI1"/>
<dbReference type="EMBL" id="HBDZ01012049">
    <property type="protein sequence ID" value="CAD8245609.1"/>
    <property type="molecule type" value="Transcribed_RNA"/>
</dbReference>
<evidence type="ECO:0000256" key="4">
    <source>
        <dbReference type="ARBA" id="ARBA00022989"/>
    </source>
</evidence>
<evidence type="ECO:0000256" key="5">
    <source>
        <dbReference type="ARBA" id="ARBA00023136"/>
    </source>
</evidence>
<accession>A0A7R9TUI1</accession>
<dbReference type="PANTHER" id="PTHR21355">
    <property type="entry name" value="G-PROTEIN COUPLED RECEPTOR-ASSOCIATED PROTEIN LMBRD2"/>
    <property type="match status" value="1"/>
</dbReference>
<keyword evidence="5 7" id="KW-0472">Membrane</keyword>
<name>A0A7R9TUI1_9VIRI</name>
<comment type="similarity">
    <text evidence="2">Belongs to the LIMR family.</text>
</comment>
<reference evidence="8" key="1">
    <citation type="submission" date="2021-01" db="EMBL/GenBank/DDBJ databases">
        <authorList>
            <person name="Corre E."/>
            <person name="Pelletier E."/>
            <person name="Niang G."/>
            <person name="Scheremetjew M."/>
            <person name="Finn R."/>
            <person name="Kale V."/>
            <person name="Holt S."/>
            <person name="Cochrane G."/>
            <person name="Meng A."/>
            <person name="Brown T."/>
            <person name="Cohen L."/>
        </authorList>
    </citation>
    <scope>NUCLEOTIDE SEQUENCE</scope>
    <source>
        <strain evidence="8">CCMP1413</strain>
    </source>
</reference>
<evidence type="ECO:0000313" key="8">
    <source>
        <dbReference type="EMBL" id="CAD8245609.1"/>
    </source>
</evidence>
<feature type="transmembrane region" description="Helical" evidence="7">
    <location>
        <begin position="411"/>
        <end position="429"/>
    </location>
</feature>
<keyword evidence="3 7" id="KW-0812">Transmembrane</keyword>
<feature type="transmembrane region" description="Helical" evidence="7">
    <location>
        <begin position="123"/>
        <end position="144"/>
    </location>
</feature>
<dbReference type="Pfam" id="PF04791">
    <property type="entry name" value="LMBR1"/>
    <property type="match status" value="1"/>
</dbReference>